<accession>A0A7W9YD97</accession>
<dbReference type="GO" id="GO:0016791">
    <property type="term" value="F:phosphatase activity"/>
    <property type="evidence" value="ECO:0007669"/>
    <property type="project" value="TreeGrafter"/>
</dbReference>
<dbReference type="Gene3D" id="3.60.40.10">
    <property type="entry name" value="PPM-type phosphatase domain"/>
    <property type="match status" value="1"/>
</dbReference>
<reference evidence="3 4" key="1">
    <citation type="submission" date="2020-08" db="EMBL/GenBank/DDBJ databases">
        <title>Sequencing the genomes of 1000 actinobacteria strains.</title>
        <authorList>
            <person name="Klenk H.-P."/>
        </authorList>
    </citation>
    <scope>NUCLEOTIDE SEQUENCE [LARGE SCALE GENOMIC DNA]</scope>
    <source>
        <strain evidence="3 4">DSM 46659</strain>
    </source>
</reference>
<keyword evidence="4" id="KW-1185">Reference proteome</keyword>
<dbReference type="PANTHER" id="PTHR43156">
    <property type="entry name" value="STAGE II SPORULATION PROTEIN E-RELATED"/>
    <property type="match status" value="1"/>
</dbReference>
<sequence length="374" mass="39852">MSAGELFGAITRTVSEPMLLVAISGTILGANPAMRRTFPEAGAGSNLYDLTADDADDTAETLWRWARCGAPIVGALALRGPDGGTHRCHCFGARAAWAADASGEPVVQVRLVPPGRRGRFPRPSARDERERHLRARLEREHEVAAEVQRSFLPDHIDGTVLSVAVDYRPTAHGAEIGGDWYDVFGIPDTERVALVIGDVAGHRLSEAMVMAELRSALRAAALEEEAPADRVVSRVDRYVDTYLPASMATACFLVYEPAEARLTYANAGHVPPLLLRADGRCEPLDAVVDPPLGCSLGAARTRDRVGVGTGDMLVLYTDGVVERRGESLDVGLGELADLLTGLGGPGPTQVCSAIMEWSSAIGHADDRAVLAARF</sequence>
<keyword evidence="1" id="KW-0378">Hydrolase</keyword>
<dbReference type="SMART" id="SM00331">
    <property type="entry name" value="PP2C_SIG"/>
    <property type="match status" value="1"/>
</dbReference>
<name>A0A7W9YD97_9ACTN</name>
<organism evidence="3 4">
    <name type="scientific">Nocardiopsis mwathae</name>
    <dbReference type="NCBI Taxonomy" id="1472723"/>
    <lineage>
        <taxon>Bacteria</taxon>
        <taxon>Bacillati</taxon>
        <taxon>Actinomycetota</taxon>
        <taxon>Actinomycetes</taxon>
        <taxon>Streptosporangiales</taxon>
        <taxon>Nocardiopsidaceae</taxon>
        <taxon>Nocardiopsis</taxon>
    </lineage>
</organism>
<evidence type="ECO:0000313" key="4">
    <source>
        <dbReference type="Proteomes" id="UP000546642"/>
    </source>
</evidence>
<dbReference type="SUPFAM" id="SSF81606">
    <property type="entry name" value="PP2C-like"/>
    <property type="match status" value="1"/>
</dbReference>
<dbReference type="Proteomes" id="UP000546642">
    <property type="component" value="Unassembled WGS sequence"/>
</dbReference>
<proteinExistence type="predicted"/>
<gene>
    <name evidence="3" type="ORF">HNR23_000047</name>
</gene>
<dbReference type="RefSeq" id="WP_184072313.1">
    <property type="nucleotide sequence ID" value="NZ_JACHDS010000001.1"/>
</dbReference>
<dbReference type="InterPro" id="IPR035965">
    <property type="entry name" value="PAS-like_dom_sf"/>
</dbReference>
<dbReference type="AlphaFoldDB" id="A0A7W9YD97"/>
<comment type="caution">
    <text evidence="3">The sequence shown here is derived from an EMBL/GenBank/DDBJ whole genome shotgun (WGS) entry which is preliminary data.</text>
</comment>
<feature type="domain" description="PPM-type phosphatase" evidence="2">
    <location>
        <begin position="161"/>
        <end position="374"/>
    </location>
</feature>
<evidence type="ECO:0000313" key="3">
    <source>
        <dbReference type="EMBL" id="MBB6169987.1"/>
    </source>
</evidence>
<dbReference type="PANTHER" id="PTHR43156:SF2">
    <property type="entry name" value="STAGE II SPORULATION PROTEIN E"/>
    <property type="match status" value="1"/>
</dbReference>
<dbReference type="InterPro" id="IPR001932">
    <property type="entry name" value="PPM-type_phosphatase-like_dom"/>
</dbReference>
<dbReference type="Pfam" id="PF07228">
    <property type="entry name" value="SpoIIE"/>
    <property type="match status" value="1"/>
</dbReference>
<protein>
    <recommendedName>
        <fullName evidence="2">PPM-type phosphatase domain-containing protein</fullName>
    </recommendedName>
</protein>
<dbReference type="InterPro" id="IPR052016">
    <property type="entry name" value="Bact_Sigma-Reg"/>
</dbReference>
<dbReference type="SUPFAM" id="SSF55785">
    <property type="entry name" value="PYP-like sensor domain (PAS domain)"/>
    <property type="match status" value="1"/>
</dbReference>
<dbReference type="InterPro" id="IPR036457">
    <property type="entry name" value="PPM-type-like_dom_sf"/>
</dbReference>
<dbReference type="EMBL" id="JACHDS010000001">
    <property type="protein sequence ID" value="MBB6169987.1"/>
    <property type="molecule type" value="Genomic_DNA"/>
</dbReference>
<evidence type="ECO:0000256" key="1">
    <source>
        <dbReference type="ARBA" id="ARBA00022801"/>
    </source>
</evidence>
<evidence type="ECO:0000259" key="2">
    <source>
        <dbReference type="SMART" id="SM00331"/>
    </source>
</evidence>